<accession>A0A549TA99</accession>
<evidence type="ECO:0000256" key="2">
    <source>
        <dbReference type="RuleBase" id="RU361173"/>
    </source>
</evidence>
<keyword evidence="1 2" id="KW-0456">Lyase</keyword>
<dbReference type="GO" id="GO:0030570">
    <property type="term" value="F:pectate lyase activity"/>
    <property type="evidence" value="ECO:0007669"/>
    <property type="project" value="InterPro"/>
</dbReference>
<organism evidence="5 6">
    <name type="scientific">Rhizobium straminoryzae</name>
    <dbReference type="NCBI Taxonomy" id="1387186"/>
    <lineage>
        <taxon>Bacteria</taxon>
        <taxon>Pseudomonadati</taxon>
        <taxon>Pseudomonadota</taxon>
        <taxon>Alphaproteobacteria</taxon>
        <taxon>Hyphomicrobiales</taxon>
        <taxon>Rhizobiaceae</taxon>
        <taxon>Rhizobium/Agrobacterium group</taxon>
        <taxon>Rhizobium</taxon>
    </lineage>
</organism>
<feature type="chain" id="PRO_5022045850" evidence="3">
    <location>
        <begin position="30"/>
        <end position="494"/>
    </location>
</feature>
<dbReference type="InterPro" id="IPR002022">
    <property type="entry name" value="Pec_lyase"/>
</dbReference>
<dbReference type="AlphaFoldDB" id="A0A549TA99"/>
<reference evidence="5 6" key="1">
    <citation type="submission" date="2019-07" db="EMBL/GenBank/DDBJ databases">
        <title>Ln-dependent methylotrophs.</title>
        <authorList>
            <person name="Tani A."/>
        </authorList>
    </citation>
    <scope>NUCLEOTIDE SEQUENCE [LARGE SCALE GENOMIC DNA]</scope>
    <source>
        <strain evidence="5 6">SM12</strain>
    </source>
</reference>
<feature type="signal peptide" evidence="3">
    <location>
        <begin position="1"/>
        <end position="29"/>
    </location>
</feature>
<evidence type="ECO:0000313" key="6">
    <source>
        <dbReference type="Proteomes" id="UP000316801"/>
    </source>
</evidence>
<evidence type="ECO:0000256" key="3">
    <source>
        <dbReference type="SAM" id="SignalP"/>
    </source>
</evidence>
<evidence type="ECO:0000259" key="4">
    <source>
        <dbReference type="SMART" id="SM00656"/>
    </source>
</evidence>
<comment type="similarity">
    <text evidence="2">Belongs to the polysaccharide lyase 1 family.</text>
</comment>
<feature type="domain" description="Pectate lyase" evidence="4">
    <location>
        <begin position="119"/>
        <end position="421"/>
    </location>
</feature>
<evidence type="ECO:0000256" key="1">
    <source>
        <dbReference type="ARBA" id="ARBA00023239"/>
    </source>
</evidence>
<dbReference type="InterPro" id="IPR011050">
    <property type="entry name" value="Pectin_lyase_fold/virulence"/>
</dbReference>
<keyword evidence="6" id="KW-1185">Reference proteome</keyword>
<dbReference type="PANTHER" id="PTHR31683">
    <property type="entry name" value="PECTATE LYASE 18-RELATED"/>
    <property type="match status" value="1"/>
</dbReference>
<name>A0A549TA99_9HYPH</name>
<gene>
    <name evidence="5" type="ORF">FNA46_11595</name>
</gene>
<dbReference type="GO" id="GO:0000272">
    <property type="term" value="P:polysaccharide catabolic process"/>
    <property type="evidence" value="ECO:0007669"/>
    <property type="project" value="UniProtKB-KW"/>
</dbReference>
<keyword evidence="2" id="KW-0964">Secreted</keyword>
<sequence>MILARPFRHPLAGALAAVLVSLSGPVAKAETDLLRQAIAAQDGWGAGTDGGSKSAPSDVFVVTNRAQLLDALRPGGKPDRPKIIQVKGTINLSVDDDNRELFEKDYADPAYDVEAYKAAYAPQVWNVRLDDKKRPLRDLTGPLEEARKRSVERQKARVVVKLTSNTTLIGLGNDAKIVKGNLVIGEGTENVIIRNITFEDAFDYFPAWDPGDSWKLDTSYPGCQEAYVNAATGPQQCPGGRWNSEYDNISINGGTRVWIDHCTFTDGERPDHLFPPVFPFPNNMVEQKVQHHDGQVDITNGADRVTLTHNHFSGHDKTSLIGGSDSRNSDAGKLNVTYRANWFDNAGQRLPRVRFGKVHSYNNYFSGTAAQPIKGAASLQEKHALALKMKGEFPVFRSGFGIGKESAIYSENNYFEIRNGGIGEAAIVQGGTRFFDRGSLVNGQPADFAAALNSDPKTPISSDLGWTPTLYGTPPIPAAEVPAYVRAHAGAGKL</sequence>
<proteinExistence type="inferred from homology"/>
<keyword evidence="2" id="KW-0624">Polysaccharide degradation</keyword>
<evidence type="ECO:0000313" key="5">
    <source>
        <dbReference type="EMBL" id="TRL38801.1"/>
    </source>
</evidence>
<dbReference type="SUPFAM" id="SSF51126">
    <property type="entry name" value="Pectin lyase-like"/>
    <property type="match status" value="1"/>
</dbReference>
<dbReference type="EMBL" id="VJMG01000028">
    <property type="protein sequence ID" value="TRL38801.1"/>
    <property type="molecule type" value="Genomic_DNA"/>
</dbReference>
<dbReference type="Pfam" id="PF00544">
    <property type="entry name" value="Pectate_lyase_4"/>
    <property type="match status" value="2"/>
</dbReference>
<dbReference type="RefSeq" id="WP_143125360.1">
    <property type="nucleotide sequence ID" value="NZ_VJMG01000028.1"/>
</dbReference>
<comment type="subcellular location">
    <subcellularLocation>
        <location evidence="2">Secreted</location>
    </subcellularLocation>
</comment>
<dbReference type="Proteomes" id="UP000316801">
    <property type="component" value="Unassembled WGS sequence"/>
</dbReference>
<comment type="caution">
    <text evidence="5">The sequence shown here is derived from an EMBL/GenBank/DDBJ whole genome shotgun (WGS) entry which is preliminary data.</text>
</comment>
<dbReference type="Gene3D" id="2.160.20.10">
    <property type="entry name" value="Single-stranded right-handed beta-helix, Pectin lyase-like"/>
    <property type="match status" value="1"/>
</dbReference>
<keyword evidence="3" id="KW-0732">Signal</keyword>
<dbReference type="GO" id="GO:0005576">
    <property type="term" value="C:extracellular region"/>
    <property type="evidence" value="ECO:0007669"/>
    <property type="project" value="UniProtKB-SubCell"/>
</dbReference>
<keyword evidence="2" id="KW-0119">Carbohydrate metabolism</keyword>
<dbReference type="InterPro" id="IPR012334">
    <property type="entry name" value="Pectin_lyas_fold"/>
</dbReference>
<dbReference type="InterPro" id="IPR045032">
    <property type="entry name" value="PEL"/>
</dbReference>
<dbReference type="SMART" id="SM00656">
    <property type="entry name" value="Amb_all"/>
    <property type="match status" value="1"/>
</dbReference>
<dbReference type="PANTHER" id="PTHR31683:SF18">
    <property type="entry name" value="PECTATE LYASE 21-RELATED"/>
    <property type="match status" value="1"/>
</dbReference>
<protein>
    <submittedName>
        <fullName evidence="5">PbsX family transcriptional regulator</fullName>
    </submittedName>
</protein>